<evidence type="ECO:0000313" key="1">
    <source>
        <dbReference type="EMBL" id="JAH22164.1"/>
    </source>
</evidence>
<dbReference type="EMBL" id="GBXM01104107">
    <property type="protein sequence ID" value="JAH04470.1"/>
    <property type="molecule type" value="Transcribed_RNA"/>
</dbReference>
<organism evidence="1">
    <name type="scientific">Anguilla anguilla</name>
    <name type="common">European freshwater eel</name>
    <name type="synonym">Muraena anguilla</name>
    <dbReference type="NCBI Taxonomy" id="7936"/>
    <lineage>
        <taxon>Eukaryota</taxon>
        <taxon>Metazoa</taxon>
        <taxon>Chordata</taxon>
        <taxon>Craniata</taxon>
        <taxon>Vertebrata</taxon>
        <taxon>Euteleostomi</taxon>
        <taxon>Actinopterygii</taxon>
        <taxon>Neopterygii</taxon>
        <taxon>Teleostei</taxon>
        <taxon>Anguilliformes</taxon>
        <taxon>Anguillidae</taxon>
        <taxon>Anguilla</taxon>
    </lineage>
</organism>
<dbReference type="AlphaFoldDB" id="A0A0E9QZ72"/>
<reference evidence="1" key="2">
    <citation type="journal article" date="2015" name="Fish Shellfish Immunol.">
        <title>Early steps in the European eel (Anguilla anguilla)-Vibrio vulnificus interaction in the gills: Role of the RtxA13 toxin.</title>
        <authorList>
            <person name="Callol A."/>
            <person name="Pajuelo D."/>
            <person name="Ebbesson L."/>
            <person name="Teles M."/>
            <person name="MacKenzie S."/>
            <person name="Amaro C."/>
        </authorList>
    </citation>
    <scope>NUCLEOTIDE SEQUENCE</scope>
</reference>
<dbReference type="EMBL" id="GBXM01086413">
    <property type="protein sequence ID" value="JAH22164.1"/>
    <property type="molecule type" value="Transcribed_RNA"/>
</dbReference>
<name>A0A0E9QZ72_ANGAN</name>
<protein>
    <submittedName>
        <fullName evidence="1">Uncharacterized protein</fullName>
    </submittedName>
</protein>
<proteinExistence type="predicted"/>
<sequence length="37" mass="4066">MYLLRDHTVCSLSGFLVLLGSSRHSCIQPCVVGFLVN</sequence>
<reference evidence="1" key="1">
    <citation type="submission" date="2014-11" db="EMBL/GenBank/DDBJ databases">
        <authorList>
            <person name="Amaro Gonzalez C."/>
        </authorList>
    </citation>
    <scope>NUCLEOTIDE SEQUENCE</scope>
</reference>
<accession>A0A0E9QZ72</accession>